<dbReference type="STRING" id="763665.A0A2G5BGE7"/>
<feature type="region of interest" description="Disordered" evidence="1">
    <location>
        <begin position="114"/>
        <end position="143"/>
    </location>
</feature>
<feature type="region of interest" description="Disordered" evidence="1">
    <location>
        <begin position="1"/>
        <end position="76"/>
    </location>
</feature>
<reference evidence="3 4" key="1">
    <citation type="journal article" date="2015" name="Genome Biol. Evol.">
        <title>Phylogenomic analyses indicate that early fungi evolved digesting cell walls of algal ancestors of land plants.</title>
        <authorList>
            <person name="Chang Y."/>
            <person name="Wang S."/>
            <person name="Sekimoto S."/>
            <person name="Aerts A.L."/>
            <person name="Choi C."/>
            <person name="Clum A."/>
            <person name="LaButti K.M."/>
            <person name="Lindquist E.A."/>
            <person name="Yee Ngan C."/>
            <person name="Ohm R.A."/>
            <person name="Salamov A.A."/>
            <person name="Grigoriev I.V."/>
            <person name="Spatafora J.W."/>
            <person name="Berbee M.L."/>
        </authorList>
    </citation>
    <scope>NUCLEOTIDE SEQUENCE [LARGE SCALE GENOMIC DNA]</scope>
    <source>
        <strain evidence="3 4">NRRL 1564</strain>
    </source>
</reference>
<keyword evidence="2" id="KW-1133">Transmembrane helix</keyword>
<organism evidence="3 4">
    <name type="scientific">Coemansia reversa (strain ATCC 12441 / NRRL 1564)</name>
    <dbReference type="NCBI Taxonomy" id="763665"/>
    <lineage>
        <taxon>Eukaryota</taxon>
        <taxon>Fungi</taxon>
        <taxon>Fungi incertae sedis</taxon>
        <taxon>Zoopagomycota</taxon>
        <taxon>Kickxellomycotina</taxon>
        <taxon>Kickxellomycetes</taxon>
        <taxon>Kickxellales</taxon>
        <taxon>Kickxellaceae</taxon>
        <taxon>Coemansia</taxon>
    </lineage>
</organism>
<evidence type="ECO:0008006" key="5">
    <source>
        <dbReference type="Google" id="ProtNLM"/>
    </source>
</evidence>
<dbReference type="Proteomes" id="UP000242474">
    <property type="component" value="Unassembled WGS sequence"/>
</dbReference>
<evidence type="ECO:0000256" key="2">
    <source>
        <dbReference type="SAM" id="Phobius"/>
    </source>
</evidence>
<dbReference type="OrthoDB" id="409725at2759"/>
<evidence type="ECO:0000256" key="1">
    <source>
        <dbReference type="SAM" id="MobiDB-lite"/>
    </source>
</evidence>
<feature type="compositionally biased region" description="Polar residues" evidence="1">
    <location>
        <begin position="16"/>
        <end position="39"/>
    </location>
</feature>
<feature type="transmembrane region" description="Helical" evidence="2">
    <location>
        <begin position="261"/>
        <end position="280"/>
    </location>
</feature>
<dbReference type="EMBL" id="KZ303492">
    <property type="protein sequence ID" value="PIA17777.1"/>
    <property type="molecule type" value="Genomic_DNA"/>
</dbReference>
<proteinExistence type="predicted"/>
<dbReference type="AlphaFoldDB" id="A0A2G5BGE7"/>
<feature type="transmembrane region" description="Helical" evidence="2">
    <location>
        <begin position="286"/>
        <end position="305"/>
    </location>
</feature>
<evidence type="ECO:0000313" key="4">
    <source>
        <dbReference type="Proteomes" id="UP000242474"/>
    </source>
</evidence>
<sequence length="355" mass="38457">MSTFPYRRRTAGVGSASGTQEHNIEVSTTRHSYAQQPATHSFAHHDAGTRSIRIGSPALTSPRVGDAPPANYSQTSDSIRGHTMILSNFALHAGIRDSISSNRSEVVGAALGLGPGGGTRRSSMDDWSSTDQILSGPRPGGGNLSRLLCERPNDRASATGLPRPDYSYLGVERVPKNARTQVPALLPDEGCRDTHHYHYAPTQVQQPLPLVPHAEIPKQHPNDIQLPDEQEPLISRQPYIGDAASGTEHQYSFLHRRMHTVLDLVLVPLQYIPAVILGLIMNLLDALSYGLIAFPVSIPVFAKFGPIGFSMYMLSTAVAQLVYSGGASAFRGANGTMLIEAIPFYTQYATRLLQV</sequence>
<keyword evidence="2" id="KW-0812">Transmembrane</keyword>
<name>A0A2G5BGE7_COERN</name>
<keyword evidence="4" id="KW-1185">Reference proteome</keyword>
<gene>
    <name evidence="3" type="ORF">COEREDRAFT_6974</name>
</gene>
<feature type="compositionally biased region" description="Basic residues" evidence="1">
    <location>
        <begin position="1"/>
        <end position="10"/>
    </location>
</feature>
<accession>A0A2G5BGE7</accession>
<keyword evidence="2" id="KW-0472">Membrane</keyword>
<evidence type="ECO:0000313" key="3">
    <source>
        <dbReference type="EMBL" id="PIA17777.1"/>
    </source>
</evidence>
<protein>
    <recommendedName>
        <fullName evidence="5">SLC26A/SulP transporter domain-containing protein</fullName>
    </recommendedName>
</protein>